<dbReference type="RefSeq" id="XP_007510001.1">
    <property type="nucleotide sequence ID" value="XM_007509939.1"/>
</dbReference>
<evidence type="ECO:0000313" key="3">
    <source>
        <dbReference type="EMBL" id="CCO19116.1"/>
    </source>
</evidence>
<protein>
    <submittedName>
        <fullName evidence="3">Uncharacterized protein</fullName>
    </submittedName>
</protein>
<organism evidence="3 4">
    <name type="scientific">Bathycoccus prasinos</name>
    <dbReference type="NCBI Taxonomy" id="41875"/>
    <lineage>
        <taxon>Eukaryota</taxon>
        <taxon>Viridiplantae</taxon>
        <taxon>Chlorophyta</taxon>
        <taxon>Mamiellophyceae</taxon>
        <taxon>Mamiellales</taxon>
        <taxon>Bathycoccaceae</taxon>
        <taxon>Bathycoccus</taxon>
    </lineage>
</organism>
<evidence type="ECO:0000256" key="1">
    <source>
        <dbReference type="SAM" id="Coils"/>
    </source>
</evidence>
<dbReference type="AlphaFoldDB" id="K8EM28"/>
<keyword evidence="1" id="KW-0175">Coiled coil</keyword>
<dbReference type="Proteomes" id="UP000198341">
    <property type="component" value="Chromosome 12"/>
</dbReference>
<dbReference type="KEGG" id="bpg:Bathy12g00270"/>
<feature type="region of interest" description="Disordered" evidence="2">
    <location>
        <begin position="107"/>
        <end position="130"/>
    </location>
</feature>
<evidence type="ECO:0000256" key="2">
    <source>
        <dbReference type="SAM" id="MobiDB-lite"/>
    </source>
</evidence>
<sequence>MSSPLLIQTTTHFHIIKQNGYTIDTDKRRQALEAKKKANAAAGEAAKAKAKALAEKNKAAQAKAFAQKKMLAEQAKAKAAAAKQASMKLNKTVGGSSKFKNSFTTAPSVKDPFAEKKWGGFSFNPFGKKD</sequence>
<evidence type="ECO:0000313" key="4">
    <source>
        <dbReference type="Proteomes" id="UP000198341"/>
    </source>
</evidence>
<keyword evidence="4" id="KW-1185">Reference proteome</keyword>
<accession>K8EM28</accession>
<feature type="coiled-coil region" evidence="1">
    <location>
        <begin position="43"/>
        <end position="92"/>
    </location>
</feature>
<gene>
    <name evidence="3" type="ordered locus">Bathy12g00270</name>
</gene>
<proteinExistence type="predicted"/>
<dbReference type="EMBL" id="FO082267">
    <property type="protein sequence ID" value="CCO19116.1"/>
    <property type="molecule type" value="Genomic_DNA"/>
</dbReference>
<name>K8EM28_9CHLO</name>
<dbReference type="GeneID" id="19012343"/>
<reference evidence="3 4" key="1">
    <citation type="submission" date="2011-10" db="EMBL/GenBank/DDBJ databases">
        <authorList>
            <person name="Genoscope - CEA"/>
        </authorList>
    </citation>
    <scope>NUCLEOTIDE SEQUENCE [LARGE SCALE GENOMIC DNA]</scope>
    <source>
        <strain evidence="3 4">RCC 1105</strain>
    </source>
</reference>